<organism evidence="7 8">
    <name type="scientific">Halocaridina rubra</name>
    <name type="common">Hawaiian red shrimp</name>
    <dbReference type="NCBI Taxonomy" id="373956"/>
    <lineage>
        <taxon>Eukaryota</taxon>
        <taxon>Metazoa</taxon>
        <taxon>Ecdysozoa</taxon>
        <taxon>Arthropoda</taxon>
        <taxon>Crustacea</taxon>
        <taxon>Multicrustacea</taxon>
        <taxon>Malacostraca</taxon>
        <taxon>Eumalacostraca</taxon>
        <taxon>Eucarida</taxon>
        <taxon>Decapoda</taxon>
        <taxon>Pleocyemata</taxon>
        <taxon>Caridea</taxon>
        <taxon>Atyoidea</taxon>
        <taxon>Atyidae</taxon>
        <taxon>Halocaridina</taxon>
    </lineage>
</organism>
<dbReference type="SUPFAM" id="SSF53098">
    <property type="entry name" value="Ribonuclease H-like"/>
    <property type="match status" value="1"/>
</dbReference>
<protein>
    <recommendedName>
        <fullName evidence="9">Exonuclease domain-containing protein</fullName>
    </recommendedName>
</protein>
<proteinExistence type="predicted"/>
<evidence type="ECO:0000256" key="6">
    <source>
        <dbReference type="ARBA" id="ARBA00022842"/>
    </source>
</evidence>
<dbReference type="GO" id="GO:0006308">
    <property type="term" value="P:DNA catabolic process"/>
    <property type="evidence" value="ECO:0007669"/>
    <property type="project" value="TreeGrafter"/>
</dbReference>
<dbReference type="GO" id="GO:0005737">
    <property type="term" value="C:cytoplasm"/>
    <property type="evidence" value="ECO:0007669"/>
    <property type="project" value="TreeGrafter"/>
</dbReference>
<evidence type="ECO:0000256" key="1">
    <source>
        <dbReference type="ARBA" id="ARBA00001946"/>
    </source>
</evidence>
<name>A0AAN8XLC5_HALRR</name>
<feature type="non-terminal residue" evidence="7">
    <location>
        <position position="1"/>
    </location>
</feature>
<evidence type="ECO:0000313" key="7">
    <source>
        <dbReference type="EMBL" id="KAK7082123.1"/>
    </source>
</evidence>
<keyword evidence="3" id="KW-0479">Metal-binding</keyword>
<evidence type="ECO:0000256" key="3">
    <source>
        <dbReference type="ARBA" id="ARBA00022723"/>
    </source>
</evidence>
<evidence type="ECO:0000256" key="4">
    <source>
        <dbReference type="ARBA" id="ARBA00022801"/>
    </source>
</evidence>
<gene>
    <name evidence="7" type="ORF">SK128_003242</name>
</gene>
<evidence type="ECO:0000256" key="5">
    <source>
        <dbReference type="ARBA" id="ARBA00022839"/>
    </source>
</evidence>
<evidence type="ECO:0008006" key="9">
    <source>
        <dbReference type="Google" id="ProtNLM"/>
    </source>
</evidence>
<comment type="caution">
    <text evidence="7">The sequence shown here is derived from an EMBL/GenBank/DDBJ whole genome shotgun (WGS) entry which is preliminary data.</text>
</comment>
<dbReference type="EMBL" id="JAXCGZ010004184">
    <property type="protein sequence ID" value="KAK7082123.1"/>
    <property type="molecule type" value="Genomic_DNA"/>
</dbReference>
<sequence length="123" mass="13983">REVASQTSSTGEENSRAQVNSFVFLDLETTGLYGPNTRILELSLVAVSRCDLLAMMKNPHNPVKDSIYDPVPNLPRALQKLTKVFNPRKLIECHIHKSQAWTTFFWNMLQALVRVALETSSYF</sequence>
<dbReference type="Proteomes" id="UP001381693">
    <property type="component" value="Unassembled WGS sequence"/>
</dbReference>
<evidence type="ECO:0000313" key="8">
    <source>
        <dbReference type="Proteomes" id="UP001381693"/>
    </source>
</evidence>
<dbReference type="GO" id="GO:0008296">
    <property type="term" value="F:3'-5'-DNA exonuclease activity"/>
    <property type="evidence" value="ECO:0007669"/>
    <property type="project" value="TreeGrafter"/>
</dbReference>
<keyword evidence="4" id="KW-0378">Hydrolase</keyword>
<dbReference type="PANTHER" id="PTHR13058">
    <property type="entry name" value="THREE PRIME REPAIR EXONUCLEASE 1, 2"/>
    <property type="match status" value="1"/>
</dbReference>
<accession>A0AAN8XLC5</accession>
<keyword evidence="6" id="KW-0460">Magnesium</keyword>
<reference evidence="7 8" key="1">
    <citation type="submission" date="2023-11" db="EMBL/GenBank/DDBJ databases">
        <title>Halocaridina rubra genome assembly.</title>
        <authorList>
            <person name="Smith C."/>
        </authorList>
    </citation>
    <scope>NUCLEOTIDE SEQUENCE [LARGE SCALE GENOMIC DNA]</scope>
    <source>
        <strain evidence="7">EP-1</strain>
        <tissue evidence="7">Whole</tissue>
    </source>
</reference>
<keyword evidence="2" id="KW-0540">Nuclease</keyword>
<dbReference type="GO" id="GO:0046872">
    <property type="term" value="F:metal ion binding"/>
    <property type="evidence" value="ECO:0007669"/>
    <property type="project" value="UniProtKB-KW"/>
</dbReference>
<keyword evidence="8" id="KW-1185">Reference proteome</keyword>
<dbReference type="InterPro" id="IPR040393">
    <property type="entry name" value="TREX1/2"/>
</dbReference>
<keyword evidence="5" id="KW-0269">Exonuclease</keyword>
<dbReference type="Gene3D" id="3.30.420.10">
    <property type="entry name" value="Ribonuclease H-like superfamily/Ribonuclease H"/>
    <property type="match status" value="1"/>
</dbReference>
<dbReference type="InterPro" id="IPR036397">
    <property type="entry name" value="RNaseH_sf"/>
</dbReference>
<dbReference type="PANTHER" id="PTHR13058:SF19">
    <property type="entry name" value="LD40940P"/>
    <property type="match status" value="1"/>
</dbReference>
<dbReference type="InterPro" id="IPR012337">
    <property type="entry name" value="RNaseH-like_sf"/>
</dbReference>
<evidence type="ECO:0000256" key="2">
    <source>
        <dbReference type="ARBA" id="ARBA00022722"/>
    </source>
</evidence>
<dbReference type="GO" id="GO:0003676">
    <property type="term" value="F:nucleic acid binding"/>
    <property type="evidence" value="ECO:0007669"/>
    <property type="project" value="InterPro"/>
</dbReference>
<dbReference type="AlphaFoldDB" id="A0AAN8XLC5"/>
<comment type="cofactor">
    <cofactor evidence="1">
        <name>Mg(2+)</name>
        <dbReference type="ChEBI" id="CHEBI:18420"/>
    </cofactor>
</comment>